<dbReference type="OMA" id="FNIATQY"/>
<gene>
    <name evidence="2" type="ORF">ARMOST_05597</name>
</gene>
<name>A0A284R0L5_ARMOS</name>
<keyword evidence="3" id="KW-1185">Reference proteome</keyword>
<reference evidence="3" key="1">
    <citation type="journal article" date="2017" name="Nat. Ecol. Evol.">
        <title>Genome expansion and lineage-specific genetic innovations in the forest pathogenic fungi Armillaria.</title>
        <authorList>
            <person name="Sipos G."/>
            <person name="Prasanna A.N."/>
            <person name="Walter M.C."/>
            <person name="O'Connor E."/>
            <person name="Balint B."/>
            <person name="Krizsan K."/>
            <person name="Kiss B."/>
            <person name="Hess J."/>
            <person name="Varga T."/>
            <person name="Slot J."/>
            <person name="Riley R."/>
            <person name="Boka B."/>
            <person name="Rigling D."/>
            <person name="Barry K."/>
            <person name="Lee J."/>
            <person name="Mihaltcheva S."/>
            <person name="LaButti K."/>
            <person name="Lipzen A."/>
            <person name="Waldron R."/>
            <person name="Moloney N.M."/>
            <person name="Sperisen C."/>
            <person name="Kredics L."/>
            <person name="Vagvoelgyi C."/>
            <person name="Patrignani A."/>
            <person name="Fitzpatrick D."/>
            <person name="Nagy I."/>
            <person name="Doyle S."/>
            <person name="Anderson J.B."/>
            <person name="Grigoriev I.V."/>
            <person name="Gueldener U."/>
            <person name="Muensterkoetter M."/>
            <person name="Nagy L.G."/>
        </authorList>
    </citation>
    <scope>NUCLEOTIDE SEQUENCE [LARGE SCALE GENOMIC DNA]</scope>
    <source>
        <strain evidence="3">C18/9</strain>
    </source>
</reference>
<dbReference type="Proteomes" id="UP000219338">
    <property type="component" value="Unassembled WGS sequence"/>
</dbReference>
<organism evidence="2 3">
    <name type="scientific">Armillaria ostoyae</name>
    <name type="common">Armillaria root rot fungus</name>
    <dbReference type="NCBI Taxonomy" id="47428"/>
    <lineage>
        <taxon>Eukaryota</taxon>
        <taxon>Fungi</taxon>
        <taxon>Dikarya</taxon>
        <taxon>Basidiomycota</taxon>
        <taxon>Agaricomycotina</taxon>
        <taxon>Agaricomycetes</taxon>
        <taxon>Agaricomycetidae</taxon>
        <taxon>Agaricales</taxon>
        <taxon>Marasmiineae</taxon>
        <taxon>Physalacriaceae</taxon>
        <taxon>Armillaria</taxon>
    </lineage>
</organism>
<dbReference type="STRING" id="47428.A0A284R0L5"/>
<dbReference type="AlphaFoldDB" id="A0A284R0L5"/>
<evidence type="ECO:0008006" key="4">
    <source>
        <dbReference type="Google" id="ProtNLM"/>
    </source>
</evidence>
<evidence type="ECO:0000313" key="2">
    <source>
        <dbReference type="EMBL" id="SJL02271.1"/>
    </source>
</evidence>
<evidence type="ECO:0000256" key="1">
    <source>
        <dbReference type="SAM" id="MobiDB-lite"/>
    </source>
</evidence>
<protein>
    <recommendedName>
        <fullName evidence="4">AMP-dependent synthetase/ligase domain-containing protein</fullName>
    </recommendedName>
</protein>
<feature type="region of interest" description="Disordered" evidence="1">
    <location>
        <begin position="1"/>
        <end position="23"/>
    </location>
</feature>
<dbReference type="EMBL" id="FUEG01000003">
    <property type="protein sequence ID" value="SJL02271.1"/>
    <property type="molecule type" value="Genomic_DNA"/>
</dbReference>
<proteinExistence type="predicted"/>
<accession>A0A284R0L5</accession>
<evidence type="ECO:0000313" key="3">
    <source>
        <dbReference type="Proteomes" id="UP000219338"/>
    </source>
</evidence>
<sequence>MSFSEHRVIPPPPQKQGEQSTTFLPPPIDGSFTVQQMYDWHLQHSPNHRIFVYAREDGSLRNICWAEAVAAAYTCARLMNNRIPLKRKPPVVAILSMSDAITYTTTIMGLQRANYVVFPFPHVILRLLLHAFFTRWK</sequence>
<dbReference type="OrthoDB" id="429813at2759"/>